<sequence length="53" mass="5409">MAGRSHTRAWPAGVAQAYVHSQNAAVCLATLVEPVATVSGGIMPLAAPYEMGV</sequence>
<accession>A0A8A1MKN3</accession>
<organism evidence="1 2">
    <name type="scientific">Ajellomyces capsulatus</name>
    <name type="common">Darling's disease fungus</name>
    <name type="synonym">Histoplasma capsulatum</name>
    <dbReference type="NCBI Taxonomy" id="5037"/>
    <lineage>
        <taxon>Eukaryota</taxon>
        <taxon>Fungi</taxon>
        <taxon>Dikarya</taxon>
        <taxon>Ascomycota</taxon>
        <taxon>Pezizomycotina</taxon>
        <taxon>Eurotiomycetes</taxon>
        <taxon>Eurotiomycetidae</taxon>
        <taxon>Onygenales</taxon>
        <taxon>Ajellomycetaceae</taxon>
        <taxon>Histoplasma</taxon>
    </lineage>
</organism>
<dbReference type="VEuPathDB" id="FungiDB:I7I51_02861"/>
<reference evidence="1" key="1">
    <citation type="submission" date="2021-01" db="EMBL/GenBank/DDBJ databases">
        <title>Chromosome-level genome assembly of a human fungal pathogen reveals clustering of transcriptionally co-regulated genes.</title>
        <authorList>
            <person name="Voorhies M."/>
            <person name="Cohen S."/>
            <person name="Shea T.P."/>
            <person name="Petrus S."/>
            <person name="Munoz J.F."/>
            <person name="Poplawski S."/>
            <person name="Goldman W.E."/>
            <person name="Michael T."/>
            <person name="Cuomo C.A."/>
            <person name="Sil A."/>
            <person name="Beyhan S."/>
        </authorList>
    </citation>
    <scope>NUCLEOTIDE SEQUENCE</scope>
    <source>
        <strain evidence="1">WU24</strain>
    </source>
</reference>
<evidence type="ECO:0000313" key="1">
    <source>
        <dbReference type="EMBL" id="QSS66671.1"/>
    </source>
</evidence>
<dbReference type="Proteomes" id="UP000663671">
    <property type="component" value="Chromosome 6"/>
</dbReference>
<protein>
    <submittedName>
        <fullName evidence="1">Uncharacterized protein</fullName>
    </submittedName>
</protein>
<proteinExistence type="predicted"/>
<gene>
    <name evidence="1" type="ORF">I7I51_02861</name>
</gene>
<name>A0A8A1MKN3_AJECA</name>
<dbReference type="AlphaFoldDB" id="A0A8A1MKN3"/>
<evidence type="ECO:0000313" key="2">
    <source>
        <dbReference type="Proteomes" id="UP000663671"/>
    </source>
</evidence>
<dbReference type="EMBL" id="CP069116">
    <property type="protein sequence ID" value="QSS66671.1"/>
    <property type="molecule type" value="Genomic_DNA"/>
</dbReference>